<dbReference type="EMBL" id="PKUQ01000013">
    <property type="protein sequence ID" value="PLW77887.1"/>
    <property type="molecule type" value="Genomic_DNA"/>
</dbReference>
<dbReference type="Pfam" id="PF12236">
    <property type="entry name" value="Head-tail_con"/>
    <property type="match status" value="1"/>
</dbReference>
<keyword evidence="3" id="KW-0231">Viral genome packaging</keyword>
<evidence type="ECO:0000313" key="5">
    <source>
        <dbReference type="EMBL" id="PLW77887.1"/>
    </source>
</evidence>
<dbReference type="Proteomes" id="UP000234881">
    <property type="component" value="Unassembled WGS sequence"/>
</dbReference>
<keyword evidence="2" id="KW-1188">Viral release from host cell</keyword>
<proteinExistence type="predicted"/>
<feature type="region of interest" description="Disordered" evidence="4">
    <location>
        <begin position="1"/>
        <end position="22"/>
    </location>
</feature>
<comment type="caution">
    <text evidence="5">The sequence shown here is derived from an EMBL/GenBank/DDBJ whole genome shotgun (WGS) entry which is preliminary data.</text>
</comment>
<evidence type="ECO:0000256" key="3">
    <source>
        <dbReference type="ARBA" id="ARBA00023219"/>
    </source>
</evidence>
<keyword evidence="6" id="KW-1185">Reference proteome</keyword>
<comment type="subcellular location">
    <subcellularLocation>
        <location evidence="1">Virion</location>
    </subcellularLocation>
</comment>
<reference evidence="5 6" key="1">
    <citation type="submission" date="2018-01" db="EMBL/GenBank/DDBJ databases">
        <title>The draft genome sequence of Cohaesibacter sp. H1304.</title>
        <authorList>
            <person name="Wang N.-N."/>
            <person name="Du Z.-J."/>
        </authorList>
    </citation>
    <scope>NUCLEOTIDE SEQUENCE [LARGE SCALE GENOMIC DNA]</scope>
    <source>
        <strain evidence="5 6">H1304</strain>
    </source>
</reference>
<name>A0A2N5XTV7_9HYPH</name>
<evidence type="ECO:0008006" key="7">
    <source>
        <dbReference type="Google" id="ProtNLM"/>
    </source>
</evidence>
<gene>
    <name evidence="5" type="ORF">C0081_07105</name>
</gene>
<dbReference type="RefSeq" id="WP_101533128.1">
    <property type="nucleotide sequence ID" value="NZ_PKUQ01000013.1"/>
</dbReference>
<sequence length="541" mass="59659">MAKQANKATAQPEKPQMPSGDGPIIKKMKRLYDQANTEYQTFQPLLDEAFDYAIPFRKGSSDGKGQKRVNKAFDQTAIVGAFRFAGRLWQDFVSEEMFRLAPGDILEKKVKDELRPHLERTTAVITGMASNGEFDLAFHEMALDLAAGTGAMYIPQGDSPDRAARFVSVPIDELRLLGGPYGDVVAIFWDRKWKPWQVEEEFDLDGDRLGPELKKLIKDKPDDDLTLHVATVFDKKSSRWITRSWTDKDEVIIRQEKSFTNPWLTPRYFRVPGETMGRGPIMLAMPSIKTLNTAQSLTLQAAAIALMGIWTAVDDGVFNPDHSAIEPGAIWKVARNGGVLGPTISRMQDPNLDTNNIILNDLRMAVQATLMDQSLPPDGASVRSATEILERVKRLASDHTGAFGRLVYEIIVPLARRLIEVASNVGLIENQIPIDQVLIQVKISSPLATARAAERLEKIVQWIEMVLAILQEGAPTVAKLEEALEHVGRELGVPSDYIVTGEERAEMKKQAAEAQAIAMAAQAGLGAEAPTDQAAEQLGAV</sequence>
<evidence type="ECO:0000256" key="2">
    <source>
        <dbReference type="ARBA" id="ARBA00022612"/>
    </source>
</evidence>
<dbReference type="InterPro" id="IPR020991">
    <property type="entry name" value="Connector_podovirus"/>
</dbReference>
<protein>
    <recommendedName>
        <fullName evidence="7">Phage tail protein</fullName>
    </recommendedName>
</protein>
<evidence type="ECO:0000313" key="6">
    <source>
        <dbReference type="Proteomes" id="UP000234881"/>
    </source>
</evidence>
<dbReference type="OrthoDB" id="1666403at2"/>
<evidence type="ECO:0000256" key="1">
    <source>
        <dbReference type="ARBA" id="ARBA00004328"/>
    </source>
</evidence>
<accession>A0A2N5XTV7</accession>
<evidence type="ECO:0000256" key="4">
    <source>
        <dbReference type="SAM" id="MobiDB-lite"/>
    </source>
</evidence>
<organism evidence="5 6">
    <name type="scientific">Cohaesibacter celericrescens</name>
    <dbReference type="NCBI Taxonomy" id="2067669"/>
    <lineage>
        <taxon>Bacteria</taxon>
        <taxon>Pseudomonadati</taxon>
        <taxon>Pseudomonadota</taxon>
        <taxon>Alphaproteobacteria</taxon>
        <taxon>Hyphomicrobiales</taxon>
        <taxon>Cohaesibacteraceae</taxon>
    </lineage>
</organism>
<dbReference type="AlphaFoldDB" id="A0A2N5XTV7"/>